<keyword evidence="3" id="KW-1185">Reference proteome</keyword>
<feature type="domain" description="Class II aldolase/adducin N-terminal" evidence="1">
    <location>
        <begin position="49"/>
        <end position="232"/>
    </location>
</feature>
<dbReference type="Pfam" id="PF00596">
    <property type="entry name" value="Aldolase_II"/>
    <property type="match status" value="1"/>
</dbReference>
<dbReference type="PANTHER" id="PTHR10672:SF41">
    <property type="entry name" value="CLASS II ALDOLASE_ADDUCIN DOMAIN PROTEIN (AFU_ORTHOLOGUE AFUA_3G01330)"/>
    <property type="match status" value="1"/>
</dbReference>
<accession>A0A4S4MZN4</accession>
<dbReference type="AlphaFoldDB" id="A0A4S4MZN4"/>
<dbReference type="InterPro" id="IPR051017">
    <property type="entry name" value="Aldolase-II_Adducin_sf"/>
</dbReference>
<dbReference type="SUPFAM" id="SSF53639">
    <property type="entry name" value="AraD/HMP-PK domain-like"/>
    <property type="match status" value="1"/>
</dbReference>
<dbReference type="SMART" id="SM01007">
    <property type="entry name" value="Aldolase_II"/>
    <property type="match status" value="1"/>
</dbReference>
<dbReference type="NCBIfam" id="NF004855">
    <property type="entry name" value="PRK06208.1"/>
    <property type="match status" value="1"/>
</dbReference>
<dbReference type="PANTHER" id="PTHR10672">
    <property type="entry name" value="ADDUCIN"/>
    <property type="match status" value="1"/>
</dbReference>
<dbReference type="Gene3D" id="3.40.225.10">
    <property type="entry name" value="Class II aldolase/adducin N-terminal domain"/>
    <property type="match status" value="1"/>
</dbReference>
<reference evidence="2 3" key="1">
    <citation type="submission" date="2019-02" db="EMBL/GenBank/DDBJ databases">
        <title>Genome sequencing of the rare red list fungi Antrodiella citrinella (Flaviporus citrinellus).</title>
        <authorList>
            <person name="Buettner E."/>
            <person name="Kellner H."/>
        </authorList>
    </citation>
    <scope>NUCLEOTIDE SEQUENCE [LARGE SCALE GENOMIC DNA]</scope>
    <source>
        <strain evidence="2 3">DSM 108506</strain>
    </source>
</reference>
<evidence type="ECO:0000313" key="3">
    <source>
        <dbReference type="Proteomes" id="UP000308730"/>
    </source>
</evidence>
<dbReference type="InterPro" id="IPR001303">
    <property type="entry name" value="Aldolase_II/adducin_N"/>
</dbReference>
<dbReference type="GO" id="GO:0005856">
    <property type="term" value="C:cytoskeleton"/>
    <property type="evidence" value="ECO:0007669"/>
    <property type="project" value="TreeGrafter"/>
</dbReference>
<dbReference type="GO" id="GO:0051015">
    <property type="term" value="F:actin filament binding"/>
    <property type="evidence" value="ECO:0007669"/>
    <property type="project" value="TreeGrafter"/>
</dbReference>
<gene>
    <name evidence="2" type="ORF">EUX98_g3044</name>
</gene>
<dbReference type="InterPro" id="IPR036409">
    <property type="entry name" value="Aldolase_II/adducin_N_sf"/>
</dbReference>
<comment type="caution">
    <text evidence="2">The sequence shown here is derived from an EMBL/GenBank/DDBJ whole genome shotgun (WGS) entry which is preliminary data.</text>
</comment>
<protein>
    <recommendedName>
        <fullName evidence="1">Class II aldolase/adducin N-terminal domain-containing protein</fullName>
    </recommendedName>
</protein>
<evidence type="ECO:0000313" key="2">
    <source>
        <dbReference type="EMBL" id="THH31137.1"/>
    </source>
</evidence>
<proteinExistence type="predicted"/>
<dbReference type="EMBL" id="SGPM01000056">
    <property type="protein sequence ID" value="THH31137.1"/>
    <property type="molecule type" value="Genomic_DNA"/>
</dbReference>
<dbReference type="Proteomes" id="UP000308730">
    <property type="component" value="Unassembled WGS sequence"/>
</dbReference>
<dbReference type="FunFam" id="3.40.225.10:FF:000009">
    <property type="entry name" value="Class II aldolase/adducin N-terminal"/>
    <property type="match status" value="1"/>
</dbReference>
<evidence type="ECO:0000259" key="1">
    <source>
        <dbReference type="SMART" id="SM01007"/>
    </source>
</evidence>
<dbReference type="OrthoDB" id="3238794at2759"/>
<name>A0A4S4MZN4_9APHY</name>
<organism evidence="2 3">
    <name type="scientific">Antrodiella citrinella</name>
    <dbReference type="NCBI Taxonomy" id="2447956"/>
    <lineage>
        <taxon>Eukaryota</taxon>
        <taxon>Fungi</taxon>
        <taxon>Dikarya</taxon>
        <taxon>Basidiomycota</taxon>
        <taxon>Agaricomycotina</taxon>
        <taxon>Agaricomycetes</taxon>
        <taxon>Polyporales</taxon>
        <taxon>Steccherinaceae</taxon>
        <taxon>Antrodiella</taxon>
    </lineage>
</organism>
<sequence length="298" mass="32763">MPGASATLNVKGNSQFIDADGASTKAARGYMPHPPIFEDKLEEREWLKFRLAQAFRIFGHLGYDEGVAGHITMRDNIRPDCFWVNPLGRHFSLIQPGDLLLVDHDGKILPESGPFKMLNTAAFMIHSQVHLARPDVLCAAHSHSVYGRAFSALGKELDIITQDSCAFYKDHALYASFGGVVLDEEEGKHIAQAIGSKKAAILQNHGILVATKSIEATVHFFIALEKSCRVQLLADAAAAGTGRATVKIDDKDAEYTYKVIGSELTGWFSGLPQFQILEHRENVRFKFSQSVKVAMLPA</sequence>